<accession>A0AAN7B7Y4</accession>
<protein>
    <submittedName>
        <fullName evidence="1">Uncharacterized protein</fullName>
    </submittedName>
</protein>
<evidence type="ECO:0000313" key="2">
    <source>
        <dbReference type="Proteomes" id="UP001301769"/>
    </source>
</evidence>
<evidence type="ECO:0000313" key="1">
    <source>
        <dbReference type="EMBL" id="KAK4214193.1"/>
    </source>
</evidence>
<dbReference type="Proteomes" id="UP001301769">
    <property type="component" value="Unassembled WGS sequence"/>
</dbReference>
<reference evidence="1" key="1">
    <citation type="journal article" date="2023" name="Mol. Phylogenet. Evol.">
        <title>Genome-scale phylogeny and comparative genomics of the fungal order Sordariales.</title>
        <authorList>
            <person name="Hensen N."/>
            <person name="Bonometti L."/>
            <person name="Westerberg I."/>
            <person name="Brannstrom I.O."/>
            <person name="Guillou S."/>
            <person name="Cros-Aarteil S."/>
            <person name="Calhoun S."/>
            <person name="Haridas S."/>
            <person name="Kuo A."/>
            <person name="Mondo S."/>
            <person name="Pangilinan J."/>
            <person name="Riley R."/>
            <person name="LaButti K."/>
            <person name="Andreopoulos B."/>
            <person name="Lipzen A."/>
            <person name="Chen C."/>
            <person name="Yan M."/>
            <person name="Daum C."/>
            <person name="Ng V."/>
            <person name="Clum A."/>
            <person name="Steindorff A."/>
            <person name="Ohm R.A."/>
            <person name="Martin F."/>
            <person name="Silar P."/>
            <person name="Natvig D.O."/>
            <person name="Lalanne C."/>
            <person name="Gautier V."/>
            <person name="Ament-Velasquez S.L."/>
            <person name="Kruys A."/>
            <person name="Hutchinson M.I."/>
            <person name="Powell A.J."/>
            <person name="Barry K."/>
            <person name="Miller A.N."/>
            <person name="Grigoriev I.V."/>
            <person name="Debuchy R."/>
            <person name="Gladieux P."/>
            <person name="Hiltunen Thoren M."/>
            <person name="Johannesson H."/>
        </authorList>
    </citation>
    <scope>NUCLEOTIDE SEQUENCE</scope>
    <source>
        <strain evidence="1">PSN293</strain>
    </source>
</reference>
<proteinExistence type="predicted"/>
<gene>
    <name evidence="1" type="ORF">QBC37DRAFT_373223</name>
</gene>
<comment type="caution">
    <text evidence="1">The sequence shown here is derived from an EMBL/GenBank/DDBJ whole genome shotgun (WGS) entry which is preliminary data.</text>
</comment>
<keyword evidence="2" id="KW-1185">Reference proteome</keyword>
<name>A0AAN7B7Y4_9PEZI</name>
<sequence length="391" mass="44076">MRCWSDTNWSTSSSIIALIVVSPASDHLQHLSSTTYTPQDYHHYNPRTMSGTVRPPASAREQTLLQTLSAYMAHISARNKRSLTVYISLISAMRPPPGGSFYAINVGEVYRVLRLRSLWRLLAIPTNPAFPTLGSQDNLIARYVPTAVTSTDAQLILFRETVDDILRYYDFLAGLAPLGVDGEWVRLYFSALEKTLKENCVVEVRERISAPEELKLLAEWLLVDGLDGRGLPFYKAHNHGGGYRVWYGLAQCVPESQVSNLDQEANYGVIMGQLVKDARNGDLARFAQVDEEKWTVGGGFEMGGGDGARIYAVYAKSDTLWWGWRYFVVVKDNEGQSRKWEFRNVPELLGWAKSYREEKFLAGEAAIRASVSDRNVWEGKWEGDEEEDDDA</sequence>
<reference evidence="1" key="2">
    <citation type="submission" date="2023-05" db="EMBL/GenBank/DDBJ databases">
        <authorList>
            <consortium name="Lawrence Berkeley National Laboratory"/>
            <person name="Steindorff A."/>
            <person name="Hensen N."/>
            <person name="Bonometti L."/>
            <person name="Westerberg I."/>
            <person name="Brannstrom I.O."/>
            <person name="Guillou S."/>
            <person name="Cros-Aarteil S."/>
            <person name="Calhoun S."/>
            <person name="Haridas S."/>
            <person name="Kuo A."/>
            <person name="Mondo S."/>
            <person name="Pangilinan J."/>
            <person name="Riley R."/>
            <person name="Labutti K."/>
            <person name="Andreopoulos B."/>
            <person name="Lipzen A."/>
            <person name="Chen C."/>
            <person name="Yanf M."/>
            <person name="Daum C."/>
            <person name="Ng V."/>
            <person name="Clum A."/>
            <person name="Ohm R."/>
            <person name="Martin F."/>
            <person name="Silar P."/>
            <person name="Natvig D."/>
            <person name="Lalanne C."/>
            <person name="Gautier V."/>
            <person name="Ament-Velasquez S.L."/>
            <person name="Kruys A."/>
            <person name="Hutchinson M.I."/>
            <person name="Powell A.J."/>
            <person name="Barry K."/>
            <person name="Miller A.N."/>
            <person name="Grigoriev I.V."/>
            <person name="Debuchy R."/>
            <person name="Gladieux P."/>
            <person name="Thoren M.H."/>
            <person name="Johannesson H."/>
        </authorList>
    </citation>
    <scope>NUCLEOTIDE SEQUENCE</scope>
    <source>
        <strain evidence="1">PSN293</strain>
    </source>
</reference>
<dbReference type="EMBL" id="MU858097">
    <property type="protein sequence ID" value="KAK4214193.1"/>
    <property type="molecule type" value="Genomic_DNA"/>
</dbReference>
<dbReference type="AlphaFoldDB" id="A0AAN7B7Y4"/>
<organism evidence="1 2">
    <name type="scientific">Rhypophila decipiens</name>
    <dbReference type="NCBI Taxonomy" id="261697"/>
    <lineage>
        <taxon>Eukaryota</taxon>
        <taxon>Fungi</taxon>
        <taxon>Dikarya</taxon>
        <taxon>Ascomycota</taxon>
        <taxon>Pezizomycotina</taxon>
        <taxon>Sordariomycetes</taxon>
        <taxon>Sordariomycetidae</taxon>
        <taxon>Sordariales</taxon>
        <taxon>Naviculisporaceae</taxon>
        <taxon>Rhypophila</taxon>
    </lineage>
</organism>